<protein>
    <recommendedName>
        <fullName evidence="4">Glycosyl transferase family 1</fullName>
    </recommendedName>
</protein>
<dbReference type="EMBL" id="JACHBX010000002">
    <property type="protein sequence ID" value="MBB6133923.1"/>
    <property type="molecule type" value="Genomic_DNA"/>
</dbReference>
<evidence type="ECO:0000313" key="2">
    <source>
        <dbReference type="EMBL" id="MBB6133923.1"/>
    </source>
</evidence>
<reference evidence="2 3" key="1">
    <citation type="submission" date="2020-08" db="EMBL/GenBank/DDBJ databases">
        <title>The Agave Microbiome: Exploring the role of microbial communities in plant adaptations to desert environments.</title>
        <authorList>
            <person name="Partida-Martinez L.P."/>
        </authorList>
    </citation>
    <scope>NUCLEOTIDE SEQUENCE [LARGE SCALE GENOMIC DNA]</scope>
    <source>
        <strain evidence="2 3">AT3.2</strain>
    </source>
</reference>
<proteinExistence type="predicted"/>
<dbReference type="RefSeq" id="WP_183554050.1">
    <property type="nucleotide sequence ID" value="NZ_JACHBX010000002.1"/>
</dbReference>
<evidence type="ECO:0000256" key="1">
    <source>
        <dbReference type="SAM" id="SignalP"/>
    </source>
</evidence>
<dbReference type="AlphaFoldDB" id="A0A7W9WZW9"/>
<evidence type="ECO:0008006" key="4">
    <source>
        <dbReference type="Google" id="ProtNLM"/>
    </source>
</evidence>
<dbReference type="NCBIfam" id="TIGR02595">
    <property type="entry name" value="PEP_CTERM"/>
    <property type="match status" value="1"/>
</dbReference>
<feature type="signal peptide" evidence="1">
    <location>
        <begin position="1"/>
        <end position="29"/>
    </location>
</feature>
<keyword evidence="1" id="KW-0732">Signal</keyword>
<evidence type="ECO:0000313" key="3">
    <source>
        <dbReference type="Proteomes" id="UP000540787"/>
    </source>
</evidence>
<name>A0A7W9WZW9_9BURK</name>
<dbReference type="InterPro" id="IPR013424">
    <property type="entry name" value="Ice-binding_C"/>
</dbReference>
<dbReference type="InterPro" id="IPR036514">
    <property type="entry name" value="SGNH_hydro_sf"/>
</dbReference>
<sequence>MTIPCSLRRSGTALFAAVALGGLALPASATTILFVGNSFTYGDPAGAKPPLVQNYRPDTVTDLNGLGIGGVPALFKAMTMQAGLDYQVSLETEPGSGLDFHYNNRFNTIVKPFDMVLLQSYSTLDGAKPGNPETLIRYSGLLANAFREQNPDVDVRLTSTWSRADLTYKNANSPWFGKSIYAMAQDVRAGYDAADSASSIINGVIPVGQAWSQAIAGGLADANPYDGIGAGQINLWAPDSYHGSNYGYYLEALTIFGNVTGLDPRSLGAGDYVARDLGINVATALALQGFAAAQLDAEEVPEPGMLAMFATVGGLLVAVRRRRGNAKARYGAVA</sequence>
<keyword evidence="3" id="KW-1185">Reference proteome</keyword>
<dbReference type="Gene3D" id="3.40.50.1110">
    <property type="entry name" value="SGNH hydrolase"/>
    <property type="match status" value="1"/>
</dbReference>
<dbReference type="Proteomes" id="UP000540787">
    <property type="component" value="Unassembled WGS sequence"/>
</dbReference>
<organism evidence="2 3">
    <name type="scientific">Massilia aurea</name>
    <dbReference type="NCBI Taxonomy" id="373040"/>
    <lineage>
        <taxon>Bacteria</taxon>
        <taxon>Pseudomonadati</taxon>
        <taxon>Pseudomonadota</taxon>
        <taxon>Betaproteobacteria</taxon>
        <taxon>Burkholderiales</taxon>
        <taxon>Oxalobacteraceae</taxon>
        <taxon>Telluria group</taxon>
        <taxon>Massilia</taxon>
    </lineage>
</organism>
<gene>
    <name evidence="2" type="ORF">HD842_002065</name>
</gene>
<dbReference type="GO" id="GO:0016788">
    <property type="term" value="F:hydrolase activity, acting on ester bonds"/>
    <property type="evidence" value="ECO:0007669"/>
    <property type="project" value="UniProtKB-ARBA"/>
</dbReference>
<accession>A0A7W9WZW9</accession>
<comment type="caution">
    <text evidence="2">The sequence shown here is derived from an EMBL/GenBank/DDBJ whole genome shotgun (WGS) entry which is preliminary data.</text>
</comment>
<feature type="chain" id="PRO_5031196264" description="Glycosyl transferase family 1" evidence="1">
    <location>
        <begin position="30"/>
        <end position="334"/>
    </location>
</feature>